<keyword evidence="2" id="KW-1185">Reference proteome</keyword>
<evidence type="ECO:0000313" key="1">
    <source>
        <dbReference type="EMBL" id="MBC2606319.1"/>
    </source>
</evidence>
<dbReference type="EMBL" id="JACHVC010000011">
    <property type="protein sequence ID" value="MBC2606319.1"/>
    <property type="molecule type" value="Genomic_DNA"/>
</dbReference>
<reference evidence="1 2" key="1">
    <citation type="submission" date="2020-07" db="EMBL/GenBank/DDBJ databases">
        <authorList>
            <person name="Feng X."/>
        </authorList>
    </citation>
    <scope>NUCLEOTIDE SEQUENCE [LARGE SCALE GENOMIC DNA]</scope>
    <source>
        <strain evidence="1 2">JCM23202</strain>
    </source>
</reference>
<dbReference type="AlphaFoldDB" id="A0A7X1E8G0"/>
<sequence length="160" mass="18295">MAPTTTENYTLNFEGDDDIPVSLLGSYLMHFRTVHKAVELLLEEKSEWNPTPEEYYQISERLRREHIVRAARPFPYPRYRYDPDWHDGYFEKDILKLVRINKNSPLEIVLCGAISAITIAVIFSGGTVEVGKTGIKAKLPPIGKGIKKLRDAINDKYDKG</sequence>
<accession>A0A7X1E8G0</accession>
<evidence type="ECO:0000313" key="2">
    <source>
        <dbReference type="Proteomes" id="UP000526501"/>
    </source>
</evidence>
<protein>
    <submittedName>
        <fullName evidence="1">Uncharacterized protein</fullName>
    </submittedName>
</protein>
<proteinExistence type="predicted"/>
<name>A0A7X1E8G0_9BACT</name>
<dbReference type="Proteomes" id="UP000526501">
    <property type="component" value="Unassembled WGS sequence"/>
</dbReference>
<gene>
    <name evidence="1" type="ORF">H5P27_09685</name>
</gene>
<dbReference type="RefSeq" id="WP_185660204.1">
    <property type="nucleotide sequence ID" value="NZ_CAWPOO010000011.1"/>
</dbReference>
<organism evidence="1 2">
    <name type="scientific">Pelagicoccus albus</name>
    <dbReference type="NCBI Taxonomy" id="415222"/>
    <lineage>
        <taxon>Bacteria</taxon>
        <taxon>Pseudomonadati</taxon>
        <taxon>Verrucomicrobiota</taxon>
        <taxon>Opitutia</taxon>
        <taxon>Puniceicoccales</taxon>
        <taxon>Pelagicoccaceae</taxon>
        <taxon>Pelagicoccus</taxon>
    </lineage>
</organism>
<comment type="caution">
    <text evidence="1">The sequence shown here is derived from an EMBL/GenBank/DDBJ whole genome shotgun (WGS) entry which is preliminary data.</text>
</comment>